<dbReference type="EMBL" id="FO704550">
    <property type="protein sequence ID" value="CDG17744.1"/>
    <property type="molecule type" value="Genomic_DNA"/>
</dbReference>
<protein>
    <submittedName>
        <fullName evidence="2">Uncharacterized protein DUF3540</fullName>
    </submittedName>
</protein>
<dbReference type="KEGG" id="xdo:XDD1_2045"/>
<gene>
    <name evidence="2" type="ORF">LY16_02705</name>
    <name evidence="1" type="ORF">XDD1_2045</name>
</gene>
<dbReference type="STRING" id="351671.XDD1_2045"/>
<evidence type="ECO:0000313" key="3">
    <source>
        <dbReference type="Proteomes" id="UP000032721"/>
    </source>
</evidence>
<dbReference type="Pfam" id="PF12059">
    <property type="entry name" value="DUF3540"/>
    <property type="match status" value="1"/>
</dbReference>
<dbReference type="InterPro" id="IPR021927">
    <property type="entry name" value="DUF3540"/>
</dbReference>
<reference evidence="2 4" key="2">
    <citation type="submission" date="2019-07" db="EMBL/GenBank/DDBJ databases">
        <title>Genomic Encyclopedia of Type Strains, Phase I: the one thousand microbial genomes (KMG-I) project.</title>
        <authorList>
            <person name="Kyrpides N."/>
        </authorList>
    </citation>
    <scope>NUCLEOTIDE SEQUENCE [LARGE SCALE GENOMIC DNA]</scope>
    <source>
        <strain evidence="2 4">DSM 17909</strain>
    </source>
</reference>
<organism evidence="1 3">
    <name type="scientific">Xenorhabdus doucetiae</name>
    <dbReference type="NCBI Taxonomy" id="351671"/>
    <lineage>
        <taxon>Bacteria</taxon>
        <taxon>Pseudomonadati</taxon>
        <taxon>Pseudomonadota</taxon>
        <taxon>Gammaproteobacteria</taxon>
        <taxon>Enterobacterales</taxon>
        <taxon>Morganellaceae</taxon>
        <taxon>Xenorhabdus</taxon>
    </lineage>
</organism>
<name>A0A068QSK9_9GAMM</name>
<sequence length="224" mass="24924">MTKPSYALSSYPLATPFAIDTFTTDPLTTEPLQQISGQIVDVLQDGSFMADFMANSHANREWHCRRAVSCLLTPCIGDTVLITQINNQRWILAILERAEQQSIAEISVPGDLAITAQGNLSMNSNDLTITANNGNCHISEMQYSGKSLSAWISITRLVGNQFESLWKTVTQLSHRLFRHTTQTEQVRAGQLDMRAENYARLHAQQTMVTAKAMTKIDAEQIHIG</sequence>
<dbReference type="Proteomes" id="UP000324170">
    <property type="component" value="Unassembled WGS sequence"/>
</dbReference>
<accession>A0A068QSK9</accession>
<dbReference type="Proteomes" id="UP000032721">
    <property type="component" value="Chromosome"/>
</dbReference>
<dbReference type="OrthoDB" id="6119047at2"/>
<proteinExistence type="predicted"/>
<reference evidence="1 3" key="1">
    <citation type="submission" date="2013-07" db="EMBL/GenBank/DDBJ databases">
        <authorList>
            <person name="Genoscope - CEA"/>
        </authorList>
    </citation>
    <scope>NUCLEOTIDE SEQUENCE [LARGE SCALE GENOMIC DNA]</scope>
    <source>
        <strain evidence="1">FRM16</strain>
        <strain evidence="3">FRM16 / DSM 17909</strain>
    </source>
</reference>
<dbReference type="RefSeq" id="WP_045970639.1">
    <property type="nucleotide sequence ID" value="NZ_CAWMED010000001.1"/>
</dbReference>
<dbReference type="HOGENOM" id="CLU_102202_0_0_6"/>
<evidence type="ECO:0000313" key="1">
    <source>
        <dbReference type="EMBL" id="CDG17744.1"/>
    </source>
</evidence>
<evidence type="ECO:0000313" key="4">
    <source>
        <dbReference type="Proteomes" id="UP000324170"/>
    </source>
</evidence>
<dbReference type="EMBL" id="VNHN01000051">
    <property type="protein sequence ID" value="TYP01445.1"/>
    <property type="molecule type" value="Genomic_DNA"/>
</dbReference>
<keyword evidence="4" id="KW-1185">Reference proteome</keyword>
<evidence type="ECO:0000313" key="2">
    <source>
        <dbReference type="EMBL" id="TYP01445.1"/>
    </source>
</evidence>
<dbReference type="AlphaFoldDB" id="A0A068QSK9"/>